<protein>
    <submittedName>
        <fullName evidence="3">Protein DJ-1</fullName>
    </submittedName>
</protein>
<feature type="transmembrane region" description="Helical" evidence="1">
    <location>
        <begin position="12"/>
        <end position="36"/>
    </location>
</feature>
<dbReference type="PANTHER" id="PTHR43130:SF3">
    <property type="entry name" value="HTH-TYPE TRANSCRIPTIONAL REGULATOR RV1931C"/>
    <property type="match status" value="1"/>
</dbReference>
<proteinExistence type="predicted"/>
<dbReference type="InterPro" id="IPR002818">
    <property type="entry name" value="DJ-1/PfpI"/>
</dbReference>
<dbReference type="Pfam" id="PF01965">
    <property type="entry name" value="DJ-1_PfpI"/>
    <property type="match status" value="1"/>
</dbReference>
<dbReference type="PANTHER" id="PTHR43130">
    <property type="entry name" value="ARAC-FAMILY TRANSCRIPTIONAL REGULATOR"/>
    <property type="match status" value="1"/>
</dbReference>
<dbReference type="AlphaFoldDB" id="A0A4R8WFB8"/>
<reference evidence="3 4" key="1">
    <citation type="submission" date="2019-03" db="EMBL/GenBank/DDBJ databases">
        <title>Genomics of glacier-inhabiting Cryobacterium strains.</title>
        <authorList>
            <person name="Liu Q."/>
            <person name="Xin Y.-H."/>
        </authorList>
    </citation>
    <scope>NUCLEOTIDE SEQUENCE [LARGE SCALE GENOMIC DNA]</scope>
    <source>
        <strain evidence="3 4">RHLT2-21</strain>
    </source>
</reference>
<gene>
    <name evidence="3" type="ORF">E3O32_04730</name>
</gene>
<dbReference type="Proteomes" id="UP000297643">
    <property type="component" value="Unassembled WGS sequence"/>
</dbReference>
<accession>A0A4R8WFB8</accession>
<feature type="domain" description="DJ-1/PfpI" evidence="2">
    <location>
        <begin position="79"/>
        <end position="233"/>
    </location>
</feature>
<dbReference type="EMBL" id="SOFM01000010">
    <property type="protein sequence ID" value="TFC06388.1"/>
    <property type="molecule type" value="Genomic_DNA"/>
</dbReference>
<evidence type="ECO:0000256" key="1">
    <source>
        <dbReference type="SAM" id="Phobius"/>
    </source>
</evidence>
<dbReference type="InterPro" id="IPR029062">
    <property type="entry name" value="Class_I_gatase-like"/>
</dbReference>
<name>A0A4R8WFB8_9MICO</name>
<comment type="caution">
    <text evidence="3">The sequence shown here is derived from an EMBL/GenBank/DDBJ whole genome shotgun (WGS) entry which is preliminary data.</text>
</comment>
<dbReference type="InterPro" id="IPR052158">
    <property type="entry name" value="INH-QAR"/>
</dbReference>
<feature type="transmembrane region" description="Helical" evidence="1">
    <location>
        <begin position="427"/>
        <end position="450"/>
    </location>
</feature>
<keyword evidence="1" id="KW-0472">Membrane</keyword>
<evidence type="ECO:0000313" key="4">
    <source>
        <dbReference type="Proteomes" id="UP000297643"/>
    </source>
</evidence>
<dbReference type="RefSeq" id="WP_134507370.1">
    <property type="nucleotide sequence ID" value="NZ_SOFM01000010.1"/>
</dbReference>
<keyword evidence="4" id="KW-1185">Reference proteome</keyword>
<keyword evidence="1" id="KW-1133">Transmembrane helix</keyword>
<dbReference type="SUPFAM" id="SSF52317">
    <property type="entry name" value="Class I glutamine amidotransferase-like"/>
    <property type="match status" value="1"/>
</dbReference>
<dbReference type="Gene3D" id="3.40.50.880">
    <property type="match status" value="1"/>
</dbReference>
<evidence type="ECO:0000259" key="2">
    <source>
        <dbReference type="Pfam" id="PF01965"/>
    </source>
</evidence>
<evidence type="ECO:0000313" key="3">
    <source>
        <dbReference type="EMBL" id="TFC06388.1"/>
    </source>
</evidence>
<keyword evidence="1" id="KW-0812">Transmembrane</keyword>
<sequence>MEYLMPFSLRRTLRVTGAIGLSAVTIATIAVGGALVTTSQAAATTPVDPGLVWPTPSAYNSAGPIVVAIALGATPTVASDFLAPYEVFASSPQFSVYAVAASASPAQLEGGPAVLPVHTFDQVESGEAPRPDVVVVPAVQEPTGTKESALRTFITDQSDRGARILGICSGALVLAETGILDGLHATSHWSRISALEESRPQVDWVRGKRYVQDGSVTTTAGVTSGIPGALKVMADLAGPAEAERVGQALNYPGWSLEGPADIPTQHFTVADAPVALNAILPWLRPTLGVGLSDGDSEIDIAGLFEVYNVSFAARAVAVSAGDTITTRHGLVLSTRALGTGPTIDRLIIPGTTPADEVDPAMIDWAAEHTVPIDTINRSAGENGFDAALRYIAHDTDQATAESAAKMIDYPTKHLALSPEGTSWRAPLLLLTSVLLAIAVGFLPAAIRLAIRRRRIGTSRLAESVESSS</sequence>
<organism evidence="3 4">
    <name type="scientific">Cryobacterium mannosilyticum</name>
    <dbReference type="NCBI Taxonomy" id="1259190"/>
    <lineage>
        <taxon>Bacteria</taxon>
        <taxon>Bacillati</taxon>
        <taxon>Actinomycetota</taxon>
        <taxon>Actinomycetes</taxon>
        <taxon>Micrococcales</taxon>
        <taxon>Microbacteriaceae</taxon>
        <taxon>Cryobacterium</taxon>
    </lineage>
</organism>